<dbReference type="Gene3D" id="1.10.260.40">
    <property type="entry name" value="lambda repressor-like DNA-binding domains"/>
    <property type="match status" value="1"/>
</dbReference>
<dbReference type="InterPro" id="IPR041413">
    <property type="entry name" value="MLTR_LBD"/>
</dbReference>
<dbReference type="SUPFAM" id="SSF47413">
    <property type="entry name" value="lambda repressor-like DNA-binding domains"/>
    <property type="match status" value="1"/>
</dbReference>
<evidence type="ECO:0000313" key="3">
    <source>
        <dbReference type="Proteomes" id="UP001519362"/>
    </source>
</evidence>
<dbReference type="Proteomes" id="UP001519362">
    <property type="component" value="Unassembled WGS sequence"/>
</dbReference>
<dbReference type="PANTHER" id="PTHR35010">
    <property type="entry name" value="BLL4672 PROTEIN-RELATED"/>
    <property type="match status" value="1"/>
</dbReference>
<dbReference type="Pfam" id="PF13560">
    <property type="entry name" value="HTH_31"/>
    <property type="match status" value="1"/>
</dbReference>
<dbReference type="EMBL" id="JAGIOL010000001">
    <property type="protein sequence ID" value="MBP2436204.1"/>
    <property type="molecule type" value="Genomic_DNA"/>
</dbReference>
<accession>A0ABS4ZG09</accession>
<feature type="domain" description="HTH cro/C1-type" evidence="1">
    <location>
        <begin position="32"/>
        <end position="79"/>
    </location>
</feature>
<dbReference type="InterPro" id="IPR010982">
    <property type="entry name" value="Lambda_DNA-bd_dom_sf"/>
</dbReference>
<keyword evidence="3" id="KW-1185">Reference proteome</keyword>
<organism evidence="2 3">
    <name type="scientific">Microbacterium amylolyticum</name>
    <dbReference type="NCBI Taxonomy" id="936337"/>
    <lineage>
        <taxon>Bacteria</taxon>
        <taxon>Bacillati</taxon>
        <taxon>Actinomycetota</taxon>
        <taxon>Actinomycetes</taxon>
        <taxon>Micrococcales</taxon>
        <taxon>Microbacteriaceae</taxon>
        <taxon>Microbacterium</taxon>
    </lineage>
</organism>
<evidence type="ECO:0000313" key="2">
    <source>
        <dbReference type="EMBL" id="MBP2436204.1"/>
    </source>
</evidence>
<gene>
    <name evidence="2" type="ORF">JOF34_000790</name>
</gene>
<dbReference type="InterPro" id="IPR001387">
    <property type="entry name" value="Cro/C1-type_HTH"/>
</dbReference>
<proteinExistence type="predicted"/>
<name>A0ABS4ZG09_9MICO</name>
<dbReference type="SMART" id="SM00530">
    <property type="entry name" value="HTH_XRE"/>
    <property type="match status" value="1"/>
</dbReference>
<reference evidence="2 3" key="1">
    <citation type="submission" date="2021-03" db="EMBL/GenBank/DDBJ databases">
        <title>Sequencing the genomes of 1000 actinobacteria strains.</title>
        <authorList>
            <person name="Klenk H.-P."/>
        </authorList>
    </citation>
    <scope>NUCLEOTIDE SEQUENCE [LARGE SCALE GENOMIC DNA]</scope>
    <source>
        <strain evidence="2 3">DSM 24221</strain>
    </source>
</reference>
<dbReference type="Gene3D" id="3.30.450.180">
    <property type="match status" value="1"/>
</dbReference>
<dbReference type="CDD" id="cd00093">
    <property type="entry name" value="HTH_XRE"/>
    <property type="match status" value="1"/>
</dbReference>
<sequence length="203" mass="22367">MANPLGDFLRARRTDAALSGASAGGARRRTPGLRREDVAIRAGISVDYYIRLEQGRETHPSDEVLAALARALELSDDAASHLRVLRLGPLPARAAAQRSEAIIERMARLVDAVRPHPAYVLDRVSGVVAASADDPEAPELAELVSELSETSEEFAQWWADHIVVRRRGAVQEIRRRDGSFAAHHYEVLHLPDSGMRMTLWLPV</sequence>
<protein>
    <submittedName>
        <fullName evidence="2">Transcriptional regulator with XRE-family HTH domain</fullName>
    </submittedName>
</protein>
<comment type="caution">
    <text evidence="2">The sequence shown here is derived from an EMBL/GenBank/DDBJ whole genome shotgun (WGS) entry which is preliminary data.</text>
</comment>
<dbReference type="Pfam" id="PF17765">
    <property type="entry name" value="MLTR_LBD"/>
    <property type="match status" value="1"/>
</dbReference>
<evidence type="ECO:0000259" key="1">
    <source>
        <dbReference type="PROSITE" id="PS50943"/>
    </source>
</evidence>
<dbReference type="RefSeq" id="WP_165136977.1">
    <property type="nucleotide sequence ID" value="NZ_CP049253.1"/>
</dbReference>
<dbReference type="PROSITE" id="PS50943">
    <property type="entry name" value="HTH_CROC1"/>
    <property type="match status" value="1"/>
</dbReference>